<dbReference type="AlphaFoldDB" id="A0A1V4IDA0"/>
<dbReference type="Pfam" id="PF10114">
    <property type="entry name" value="PocR"/>
    <property type="match status" value="1"/>
</dbReference>
<dbReference type="GO" id="GO:0004888">
    <property type="term" value="F:transmembrane signaling receptor activity"/>
    <property type="evidence" value="ECO:0007669"/>
    <property type="project" value="InterPro"/>
</dbReference>
<dbReference type="Pfam" id="PF00015">
    <property type="entry name" value="MCPsignal"/>
    <property type="match status" value="1"/>
</dbReference>
<dbReference type="Gene3D" id="1.10.287.950">
    <property type="entry name" value="Methyl-accepting chemotaxis protein"/>
    <property type="match status" value="1"/>
</dbReference>
<sequence length="351" mass="37756">MKNISNSNDNFDYLDDKNVKLTDLVGEEFLQLFQDAFSKAIGVAAITTDKNGTPITEGSNFTDFCMQLNRGSSEGLRRCMESDAAGGKESSETGRPAVYYCGSGLMDFAAPIMINGKQIASIIGGQTLPSAPEKEKFKQFAKEIGVDEEKYLNALDKVKIVPEDKVRAAADLLFIVANEISKIGYQRLVLTRISSAIHADIMNIMAAIQELTASASSVTENQSALTDEIKSVTTIAHRINNVTEAIESIADRIRMLGLNASIEAARVGEAGAGFGVVAKEIHKLSGESKGTVGEIKQFTSQIQGSLTETNKASSSTLSTIEQQEAGLKTILESIERIANMTELLNNLASDK</sequence>
<dbReference type="GO" id="GO:0006935">
    <property type="term" value="P:chemotaxis"/>
    <property type="evidence" value="ECO:0007669"/>
    <property type="project" value="InterPro"/>
</dbReference>
<evidence type="ECO:0000313" key="5">
    <source>
        <dbReference type="EMBL" id="OPJ57899.1"/>
    </source>
</evidence>
<evidence type="ECO:0000256" key="3">
    <source>
        <dbReference type="PROSITE-ProRule" id="PRU00284"/>
    </source>
</evidence>
<dbReference type="PANTHER" id="PTHR32089:SF112">
    <property type="entry name" value="LYSOZYME-LIKE PROTEIN-RELATED"/>
    <property type="match status" value="1"/>
</dbReference>
<proteinExistence type="inferred from homology"/>
<dbReference type="SUPFAM" id="SSF58104">
    <property type="entry name" value="Methyl-accepting chemotaxis protein (MCP) signaling domain"/>
    <property type="match status" value="1"/>
</dbReference>
<evidence type="ECO:0000256" key="1">
    <source>
        <dbReference type="ARBA" id="ARBA00023224"/>
    </source>
</evidence>
<accession>A0A1V4IDA0</accession>
<reference evidence="5 6" key="1">
    <citation type="submission" date="2017-03" db="EMBL/GenBank/DDBJ databases">
        <title>Genome sequence of Clostridium oryzae DSM 28571.</title>
        <authorList>
            <person name="Poehlein A."/>
            <person name="Daniel R."/>
        </authorList>
    </citation>
    <scope>NUCLEOTIDE SEQUENCE [LARGE SCALE GENOMIC DNA]</scope>
    <source>
        <strain evidence="5 6">DSM 28571</strain>
    </source>
</reference>
<dbReference type="EMBL" id="MZGV01000069">
    <property type="protein sequence ID" value="OPJ57899.1"/>
    <property type="molecule type" value="Genomic_DNA"/>
</dbReference>
<dbReference type="PANTHER" id="PTHR32089">
    <property type="entry name" value="METHYL-ACCEPTING CHEMOTAXIS PROTEIN MCPB"/>
    <property type="match status" value="1"/>
</dbReference>
<organism evidence="5 6">
    <name type="scientific">Clostridium oryzae</name>
    <dbReference type="NCBI Taxonomy" id="1450648"/>
    <lineage>
        <taxon>Bacteria</taxon>
        <taxon>Bacillati</taxon>
        <taxon>Bacillota</taxon>
        <taxon>Clostridia</taxon>
        <taxon>Eubacteriales</taxon>
        <taxon>Clostridiaceae</taxon>
        <taxon>Clostridium</taxon>
    </lineage>
</organism>
<dbReference type="GO" id="GO:0016020">
    <property type="term" value="C:membrane"/>
    <property type="evidence" value="ECO:0007669"/>
    <property type="project" value="InterPro"/>
</dbReference>
<evidence type="ECO:0000256" key="2">
    <source>
        <dbReference type="ARBA" id="ARBA00029447"/>
    </source>
</evidence>
<keyword evidence="6" id="KW-1185">Reference proteome</keyword>
<dbReference type="GO" id="GO:0007165">
    <property type="term" value="P:signal transduction"/>
    <property type="evidence" value="ECO:0007669"/>
    <property type="project" value="UniProtKB-KW"/>
</dbReference>
<gene>
    <name evidence="5" type="primary">yfmS_5</name>
    <name evidence="5" type="ORF">CLORY_38620</name>
</gene>
<dbReference type="STRING" id="1450648.CLORY_38620"/>
<dbReference type="OrthoDB" id="1675535at2"/>
<dbReference type="RefSeq" id="WP_079427553.1">
    <property type="nucleotide sequence ID" value="NZ_MZGV01000069.1"/>
</dbReference>
<protein>
    <submittedName>
        <fullName evidence="5">Putative sensory transducer protein YfmS</fullName>
    </submittedName>
</protein>
<evidence type="ECO:0000313" key="6">
    <source>
        <dbReference type="Proteomes" id="UP000190080"/>
    </source>
</evidence>
<dbReference type="InterPro" id="IPR004089">
    <property type="entry name" value="MCPsignal_dom"/>
</dbReference>
<name>A0A1V4IDA0_9CLOT</name>
<dbReference type="InterPro" id="IPR018771">
    <property type="entry name" value="PocR_dom"/>
</dbReference>
<comment type="similarity">
    <text evidence="2">Belongs to the methyl-accepting chemotaxis (MCP) protein family.</text>
</comment>
<evidence type="ECO:0000259" key="4">
    <source>
        <dbReference type="PROSITE" id="PS50111"/>
    </source>
</evidence>
<feature type="domain" description="Methyl-accepting transducer" evidence="4">
    <location>
        <begin position="207"/>
        <end position="351"/>
    </location>
</feature>
<dbReference type="InterPro" id="IPR004090">
    <property type="entry name" value="Chemotax_Me-accpt_rcpt"/>
</dbReference>
<dbReference type="PRINTS" id="PR00260">
    <property type="entry name" value="CHEMTRNSDUCR"/>
</dbReference>
<comment type="caution">
    <text evidence="5">The sequence shown here is derived from an EMBL/GenBank/DDBJ whole genome shotgun (WGS) entry which is preliminary data.</text>
</comment>
<keyword evidence="1 3" id="KW-0807">Transducer</keyword>
<dbReference type="PROSITE" id="PS50111">
    <property type="entry name" value="CHEMOTAXIS_TRANSDUC_2"/>
    <property type="match status" value="1"/>
</dbReference>
<dbReference type="Proteomes" id="UP000190080">
    <property type="component" value="Unassembled WGS sequence"/>
</dbReference>